<sequence>MKNNKHFLLRLPLLALISFLFLSIAVFFVKDKKKISSQLETSKYPIPIMTVIRKSFGVSSSSGEFDHIISGMSKIDVLKQYIKQVEIPITGMLFRKAVNDVFCLNLNKISDEGEGAKLLVYSDEIMEGLREALNIKNPSTESNKTIMSLKKAEVMDLYLKTYNLHTYEELIRIVNLIYGINLPGISSLEDSRISLYSKNQWLLQKDTNLFVVYTGKGDIDVKVYPTPYYIKQTGLTELPQELQNALLNLGFRFDIEKAAYYYQNPSGETVSDSFKGQTLNAIRAVVGNMTVD</sequence>
<protein>
    <submittedName>
        <fullName evidence="2">Uncharacterized protein</fullName>
    </submittedName>
</protein>
<accession>A0A179SKW4</accession>
<dbReference type="AlphaFoldDB" id="A0A179SKW4"/>
<organism evidence="2 3">
    <name type="scientific">Metabacillus litoralis</name>
    <dbReference type="NCBI Taxonomy" id="152268"/>
    <lineage>
        <taxon>Bacteria</taxon>
        <taxon>Bacillati</taxon>
        <taxon>Bacillota</taxon>
        <taxon>Bacilli</taxon>
        <taxon>Bacillales</taxon>
        <taxon>Bacillaceae</taxon>
        <taxon>Metabacillus</taxon>
    </lineage>
</organism>
<dbReference type="RefSeq" id="WP_066340476.1">
    <property type="nucleotide sequence ID" value="NZ_LWSG01000046.1"/>
</dbReference>
<evidence type="ECO:0000313" key="3">
    <source>
        <dbReference type="Proteomes" id="UP000078534"/>
    </source>
</evidence>
<dbReference type="Proteomes" id="UP000078534">
    <property type="component" value="Unassembled WGS sequence"/>
</dbReference>
<keyword evidence="1" id="KW-0472">Membrane</keyword>
<name>A0A179SKW4_9BACI</name>
<evidence type="ECO:0000256" key="1">
    <source>
        <dbReference type="SAM" id="Phobius"/>
    </source>
</evidence>
<proteinExistence type="predicted"/>
<keyword evidence="1" id="KW-0812">Transmembrane</keyword>
<comment type="caution">
    <text evidence="2">The sequence shown here is derived from an EMBL/GenBank/DDBJ whole genome shotgun (WGS) entry which is preliminary data.</text>
</comment>
<keyword evidence="3" id="KW-1185">Reference proteome</keyword>
<gene>
    <name evidence="2" type="ORF">A6K24_13455</name>
</gene>
<dbReference type="EMBL" id="LWSG01000046">
    <property type="protein sequence ID" value="OAS82061.1"/>
    <property type="molecule type" value="Genomic_DNA"/>
</dbReference>
<evidence type="ECO:0000313" key="2">
    <source>
        <dbReference type="EMBL" id="OAS82061.1"/>
    </source>
</evidence>
<reference evidence="3" key="1">
    <citation type="submission" date="2016-04" db="EMBL/GenBank/DDBJ databases">
        <authorList>
            <person name="Lyu Z."/>
            <person name="Lyu W."/>
        </authorList>
    </citation>
    <scope>NUCLEOTIDE SEQUENCE [LARGE SCALE GENOMIC DNA]</scope>
    <source>
        <strain evidence="3">C44</strain>
    </source>
</reference>
<dbReference type="OrthoDB" id="2573403at2"/>
<feature type="transmembrane region" description="Helical" evidence="1">
    <location>
        <begin position="7"/>
        <end position="29"/>
    </location>
</feature>
<keyword evidence="1" id="KW-1133">Transmembrane helix</keyword>